<dbReference type="GO" id="GO:0033567">
    <property type="term" value="P:DNA replication, Okazaki fragment processing"/>
    <property type="evidence" value="ECO:0007669"/>
    <property type="project" value="InterPro"/>
</dbReference>
<dbReference type="GO" id="GO:0017108">
    <property type="term" value="F:5'-flap endonuclease activity"/>
    <property type="evidence" value="ECO:0007669"/>
    <property type="project" value="InterPro"/>
</dbReference>
<dbReference type="InterPro" id="IPR036279">
    <property type="entry name" value="5-3_exonuclease_C_sf"/>
</dbReference>
<dbReference type="GO" id="GO:0003677">
    <property type="term" value="F:DNA binding"/>
    <property type="evidence" value="ECO:0007669"/>
    <property type="project" value="InterPro"/>
</dbReference>
<dbReference type="GO" id="GO:0008409">
    <property type="term" value="F:5'-3' exonuclease activity"/>
    <property type="evidence" value="ECO:0007669"/>
    <property type="project" value="InterPro"/>
</dbReference>
<dbReference type="InterPro" id="IPR029060">
    <property type="entry name" value="PIN-like_dom_sf"/>
</dbReference>
<proteinExistence type="predicted"/>
<dbReference type="PANTHER" id="PTHR42646">
    <property type="entry name" value="FLAP ENDONUCLEASE XNI"/>
    <property type="match status" value="1"/>
</dbReference>
<evidence type="ECO:0000259" key="3">
    <source>
        <dbReference type="SMART" id="SM00475"/>
    </source>
</evidence>
<evidence type="ECO:0000313" key="4">
    <source>
        <dbReference type="EMBL" id="PDH40831.1"/>
    </source>
</evidence>
<dbReference type="AlphaFoldDB" id="A0A2A5WWN4"/>
<feature type="domain" description="5'-3' exonuclease" evidence="3">
    <location>
        <begin position="17"/>
        <end position="207"/>
    </location>
</feature>
<dbReference type="SMART" id="SM00475">
    <property type="entry name" value="53EXOc"/>
    <property type="match status" value="1"/>
</dbReference>
<dbReference type="Proteomes" id="UP000219327">
    <property type="component" value="Unassembled WGS sequence"/>
</dbReference>
<accession>A0A2A5WWN4</accession>
<dbReference type="PANTHER" id="PTHR42646:SF2">
    <property type="entry name" value="5'-3' EXONUCLEASE FAMILY PROTEIN"/>
    <property type="match status" value="1"/>
</dbReference>
<keyword evidence="2" id="KW-0378">Hydrolase</keyword>
<keyword evidence="1" id="KW-0540">Nuclease</keyword>
<dbReference type="Gene3D" id="1.10.150.20">
    <property type="entry name" value="5' to 3' exonuclease, C-terminal subdomain"/>
    <property type="match status" value="1"/>
</dbReference>
<reference evidence="4 5" key="1">
    <citation type="submission" date="2017-08" db="EMBL/GenBank/DDBJ databases">
        <title>Fine stratification of microbial communities through a metagenomic profile of the photic zone.</title>
        <authorList>
            <person name="Haro-Moreno J.M."/>
            <person name="Lopez-Perez M."/>
            <person name="De La Torre J."/>
            <person name="Picazo A."/>
            <person name="Camacho A."/>
            <person name="Rodriguez-Valera F."/>
        </authorList>
    </citation>
    <scope>NUCLEOTIDE SEQUENCE [LARGE SCALE GENOMIC DNA]</scope>
    <source>
        <strain evidence="4">MED-G24</strain>
    </source>
</reference>
<protein>
    <recommendedName>
        <fullName evidence="3">5'-3' exonuclease domain-containing protein</fullName>
    </recommendedName>
</protein>
<comment type="caution">
    <text evidence="4">The sequence shown here is derived from an EMBL/GenBank/DDBJ whole genome shotgun (WGS) entry which is preliminary data.</text>
</comment>
<organism evidence="4 5">
    <name type="scientific">OM182 bacterium MED-G24</name>
    <dbReference type="NCBI Taxonomy" id="1986255"/>
    <lineage>
        <taxon>Bacteria</taxon>
        <taxon>Pseudomonadati</taxon>
        <taxon>Pseudomonadota</taxon>
        <taxon>Gammaproteobacteria</taxon>
        <taxon>OMG group</taxon>
        <taxon>OM182 clade</taxon>
    </lineage>
</organism>
<evidence type="ECO:0000256" key="1">
    <source>
        <dbReference type="ARBA" id="ARBA00022722"/>
    </source>
</evidence>
<dbReference type="SUPFAM" id="SSF88723">
    <property type="entry name" value="PIN domain-like"/>
    <property type="match status" value="1"/>
</dbReference>
<dbReference type="InterPro" id="IPR002421">
    <property type="entry name" value="5-3_exonuclease"/>
</dbReference>
<dbReference type="InterPro" id="IPR020046">
    <property type="entry name" value="5-3_exonucl_a-hlix_arch_N"/>
</dbReference>
<sequence>MSWIDPPANRVDTGPMRRNTLYLVDVTYKLFRWFKATPSHTNIQGREVDAIRGLLQTLVSSLKTDDLTHVAVAFDAMVSRTAANDRSESARLRSQYPLALDVVRALGMTLWPMTRVQADDVIASAALQYADHVERIVIFSSDQDFCQCLYDKVSLWNRSRRTVQTAEDVRSRYGVQPARFAEYLALVGDGSDGLPGVPGLVRRRRRPC</sequence>
<dbReference type="Gene3D" id="3.40.50.1010">
    <property type="entry name" value="5'-nuclease"/>
    <property type="match status" value="1"/>
</dbReference>
<gene>
    <name evidence="4" type="ORF">CNE99_02745</name>
</gene>
<dbReference type="SUPFAM" id="SSF47807">
    <property type="entry name" value="5' to 3' exonuclease, C-terminal subdomain"/>
    <property type="match status" value="1"/>
</dbReference>
<dbReference type="InterPro" id="IPR038969">
    <property type="entry name" value="FEN"/>
</dbReference>
<dbReference type="Pfam" id="PF02739">
    <property type="entry name" value="5_3_exonuc_N"/>
    <property type="match status" value="1"/>
</dbReference>
<dbReference type="EMBL" id="NTKD01000008">
    <property type="protein sequence ID" value="PDH40831.1"/>
    <property type="molecule type" value="Genomic_DNA"/>
</dbReference>
<evidence type="ECO:0000313" key="5">
    <source>
        <dbReference type="Proteomes" id="UP000219327"/>
    </source>
</evidence>
<evidence type="ECO:0000256" key="2">
    <source>
        <dbReference type="ARBA" id="ARBA00022801"/>
    </source>
</evidence>
<name>A0A2A5WWN4_9GAMM</name>
<dbReference type="CDD" id="cd09859">
    <property type="entry name" value="PIN_53EXO"/>
    <property type="match status" value="1"/>
</dbReference>